<name>A0AAW1UJH6_9CUCU</name>
<reference evidence="2 3" key="1">
    <citation type="submission" date="2023-03" db="EMBL/GenBank/DDBJ databases">
        <title>Genome insight into feeding habits of ladybird beetles.</title>
        <authorList>
            <person name="Li H.-S."/>
            <person name="Huang Y.-H."/>
            <person name="Pang H."/>
        </authorList>
    </citation>
    <scope>NUCLEOTIDE SEQUENCE [LARGE SCALE GENOMIC DNA]</scope>
    <source>
        <strain evidence="2">SYSU_2023b</strain>
        <tissue evidence="2">Whole body</tissue>
    </source>
</reference>
<dbReference type="Proteomes" id="UP001431783">
    <property type="component" value="Unassembled WGS sequence"/>
</dbReference>
<protein>
    <submittedName>
        <fullName evidence="2">Uncharacterized protein</fullName>
    </submittedName>
</protein>
<gene>
    <name evidence="2" type="ORF">WA026_008386</name>
</gene>
<evidence type="ECO:0000313" key="2">
    <source>
        <dbReference type="EMBL" id="KAK9879886.1"/>
    </source>
</evidence>
<evidence type="ECO:0000313" key="3">
    <source>
        <dbReference type="Proteomes" id="UP001431783"/>
    </source>
</evidence>
<dbReference type="AlphaFoldDB" id="A0AAW1UJH6"/>
<feature type="compositionally biased region" description="Polar residues" evidence="1">
    <location>
        <begin position="71"/>
        <end position="81"/>
    </location>
</feature>
<dbReference type="EMBL" id="JARQZJ010000063">
    <property type="protein sequence ID" value="KAK9879886.1"/>
    <property type="molecule type" value="Genomic_DNA"/>
</dbReference>
<accession>A0AAW1UJH6</accession>
<feature type="region of interest" description="Disordered" evidence="1">
    <location>
        <begin position="71"/>
        <end position="105"/>
    </location>
</feature>
<proteinExistence type="predicted"/>
<evidence type="ECO:0000256" key="1">
    <source>
        <dbReference type="SAM" id="MobiDB-lite"/>
    </source>
</evidence>
<sequence>MANVDTVELPPDDVPITKVHRVIVNNEIVNEVSSAFLNEIRSLKSLILSQSKQISDLKNEIRILTKCKNTMTTTAGPNSTEVPADRNSAAESSKPDEQTNLDVPDISSGIKNVTEITEDKFRENRLDTSENSLKCIVATSKRRNNIKQTVPIADKPQVHLASKQMGNSRKTLKPIIGTLKANNLQAVPKI</sequence>
<keyword evidence="3" id="KW-1185">Reference proteome</keyword>
<organism evidence="2 3">
    <name type="scientific">Henosepilachna vigintioctopunctata</name>
    <dbReference type="NCBI Taxonomy" id="420089"/>
    <lineage>
        <taxon>Eukaryota</taxon>
        <taxon>Metazoa</taxon>
        <taxon>Ecdysozoa</taxon>
        <taxon>Arthropoda</taxon>
        <taxon>Hexapoda</taxon>
        <taxon>Insecta</taxon>
        <taxon>Pterygota</taxon>
        <taxon>Neoptera</taxon>
        <taxon>Endopterygota</taxon>
        <taxon>Coleoptera</taxon>
        <taxon>Polyphaga</taxon>
        <taxon>Cucujiformia</taxon>
        <taxon>Coccinelloidea</taxon>
        <taxon>Coccinellidae</taxon>
        <taxon>Epilachninae</taxon>
        <taxon>Epilachnini</taxon>
        <taxon>Henosepilachna</taxon>
    </lineage>
</organism>
<comment type="caution">
    <text evidence="2">The sequence shown here is derived from an EMBL/GenBank/DDBJ whole genome shotgun (WGS) entry which is preliminary data.</text>
</comment>